<sequence length="311" mass="31844">MMVDGSRMPSRMVQPQGLLPYDDSYQIRHAHAPRLVDALQGHGQMVVGSEHGASRPGGIHPNQEEGLEDLLNTDDLSLLPFIDPVLDETLAEEHDKNMFDEHLGLKKDVDVGKQSELSAPIKSEHTFNTEDATSPTKMYTNVKTPRLPELNSFTTQAVSAAPISSGAIGTSKMAATVTATLSGSSLVSAGGKLSAASNVKTEVAKTSTAMPQPTAQNANATSTAVCADTTATNAMTSSSAATGISTTSSTASGNAAVAVSSVARTPVSSGNLVSSASSSGVPAVMAESTSASTTALPSLLVLRAPPLPLLS</sequence>
<organism evidence="1 2">
    <name type="scientific">Bugula neritina</name>
    <name type="common">Brown bryozoan</name>
    <name type="synonym">Sertularia neritina</name>
    <dbReference type="NCBI Taxonomy" id="10212"/>
    <lineage>
        <taxon>Eukaryota</taxon>
        <taxon>Metazoa</taxon>
        <taxon>Spiralia</taxon>
        <taxon>Lophotrochozoa</taxon>
        <taxon>Bryozoa</taxon>
        <taxon>Gymnolaemata</taxon>
        <taxon>Cheilostomatida</taxon>
        <taxon>Flustrina</taxon>
        <taxon>Buguloidea</taxon>
        <taxon>Bugulidae</taxon>
        <taxon>Bugula</taxon>
    </lineage>
</organism>
<dbReference type="EMBL" id="VXIV02003273">
    <property type="protein sequence ID" value="KAF6018822.1"/>
    <property type="molecule type" value="Genomic_DNA"/>
</dbReference>
<proteinExistence type="predicted"/>
<reference evidence="1" key="1">
    <citation type="submission" date="2020-06" db="EMBL/GenBank/DDBJ databases">
        <title>Draft genome of Bugula neritina, a colonial animal packing powerful symbionts and potential medicines.</title>
        <authorList>
            <person name="Rayko M."/>
        </authorList>
    </citation>
    <scope>NUCLEOTIDE SEQUENCE [LARGE SCALE GENOMIC DNA]</scope>
    <source>
        <strain evidence="1">Kwan_BN1</strain>
    </source>
</reference>
<evidence type="ECO:0000313" key="2">
    <source>
        <dbReference type="Proteomes" id="UP000593567"/>
    </source>
</evidence>
<comment type="caution">
    <text evidence="1">The sequence shown here is derived from an EMBL/GenBank/DDBJ whole genome shotgun (WGS) entry which is preliminary data.</text>
</comment>
<accession>A0A7J7IY22</accession>
<protein>
    <submittedName>
        <fullName evidence="1">Uncharacterized protein</fullName>
    </submittedName>
</protein>
<gene>
    <name evidence="1" type="ORF">EB796_022871</name>
</gene>
<dbReference type="Proteomes" id="UP000593567">
    <property type="component" value="Unassembled WGS sequence"/>
</dbReference>
<dbReference type="AlphaFoldDB" id="A0A7J7IY22"/>
<keyword evidence="2" id="KW-1185">Reference proteome</keyword>
<evidence type="ECO:0000313" key="1">
    <source>
        <dbReference type="EMBL" id="KAF6018822.1"/>
    </source>
</evidence>
<name>A0A7J7IY22_BUGNE</name>